<gene>
    <name evidence="1" type="ORF">BU23DRAFT_556226</name>
</gene>
<sequence>MSGCVVGVGLSCVSSCLLLLLLICLRFLALAFVFLPYPHGMWGGFGGFSDWSVGGRANTFGSDRLFRCYYLFGTLSYWFWEREDTLAHERPMAHHTKGPGLSAKGKG</sequence>
<dbReference type="EMBL" id="ML976695">
    <property type="protein sequence ID" value="KAF1971209.1"/>
    <property type="molecule type" value="Genomic_DNA"/>
</dbReference>
<evidence type="ECO:0000313" key="2">
    <source>
        <dbReference type="Proteomes" id="UP000800036"/>
    </source>
</evidence>
<dbReference type="Proteomes" id="UP000800036">
    <property type="component" value="Unassembled WGS sequence"/>
</dbReference>
<evidence type="ECO:0000313" key="1">
    <source>
        <dbReference type="EMBL" id="KAF1971209.1"/>
    </source>
</evidence>
<protein>
    <submittedName>
        <fullName evidence="1">Uncharacterized protein</fullName>
    </submittedName>
</protein>
<keyword evidence="2" id="KW-1185">Reference proteome</keyword>
<proteinExistence type="predicted"/>
<accession>A0A6A5V4N6</accession>
<dbReference type="AlphaFoldDB" id="A0A6A5V4N6"/>
<reference evidence="1" key="1">
    <citation type="journal article" date="2020" name="Stud. Mycol.">
        <title>101 Dothideomycetes genomes: a test case for predicting lifestyles and emergence of pathogens.</title>
        <authorList>
            <person name="Haridas S."/>
            <person name="Albert R."/>
            <person name="Binder M."/>
            <person name="Bloem J."/>
            <person name="Labutti K."/>
            <person name="Salamov A."/>
            <person name="Andreopoulos B."/>
            <person name="Baker S."/>
            <person name="Barry K."/>
            <person name="Bills G."/>
            <person name="Bluhm B."/>
            <person name="Cannon C."/>
            <person name="Castanera R."/>
            <person name="Culley D."/>
            <person name="Daum C."/>
            <person name="Ezra D."/>
            <person name="Gonzalez J."/>
            <person name="Henrissat B."/>
            <person name="Kuo A."/>
            <person name="Liang C."/>
            <person name="Lipzen A."/>
            <person name="Lutzoni F."/>
            <person name="Magnuson J."/>
            <person name="Mondo S."/>
            <person name="Nolan M."/>
            <person name="Ohm R."/>
            <person name="Pangilinan J."/>
            <person name="Park H.-J."/>
            <person name="Ramirez L."/>
            <person name="Alfaro M."/>
            <person name="Sun H."/>
            <person name="Tritt A."/>
            <person name="Yoshinaga Y."/>
            <person name="Zwiers L.-H."/>
            <person name="Turgeon B."/>
            <person name="Goodwin S."/>
            <person name="Spatafora J."/>
            <person name="Crous P."/>
            <person name="Grigoriev I."/>
        </authorList>
    </citation>
    <scope>NUCLEOTIDE SEQUENCE</scope>
    <source>
        <strain evidence="1">CBS 107.79</strain>
    </source>
</reference>
<organism evidence="1 2">
    <name type="scientific">Bimuria novae-zelandiae CBS 107.79</name>
    <dbReference type="NCBI Taxonomy" id="1447943"/>
    <lineage>
        <taxon>Eukaryota</taxon>
        <taxon>Fungi</taxon>
        <taxon>Dikarya</taxon>
        <taxon>Ascomycota</taxon>
        <taxon>Pezizomycotina</taxon>
        <taxon>Dothideomycetes</taxon>
        <taxon>Pleosporomycetidae</taxon>
        <taxon>Pleosporales</taxon>
        <taxon>Massarineae</taxon>
        <taxon>Didymosphaeriaceae</taxon>
        <taxon>Bimuria</taxon>
    </lineage>
</organism>
<name>A0A6A5V4N6_9PLEO</name>